<gene>
    <name evidence="1" type="ORF">KQ657_001294</name>
</gene>
<sequence>MIQYARPKRENILESIVYYILMTLRRLKHGGNDPNHINSQHEALSQFVKISSTPLSSDMESKWNTSFATETNLLMEYYGILTCTARDRDTLEDLVQLFYTVSFQTFDSNYTVDNSLIPWINCVYSDGVIQACGCLTGLTSIPGFIIGDVLLRTPLNKEDLYYQVDLWMEYIHVVSSYYYGKPRYIKQIFEDIIKNCIAFDCHKLPVLLSHSLNYFKSPKTGYVFTFIDNDYINTLLWLTASHAFKTTWTSISSILKAQQVLVRAISDTTDNLVVAHLSFKGNLGIVLGLKDVAITKAQQLLESATIRLQVTNPGIKVNELKHYQIVSLAISKTPEELVNGFNSFGDVKSSDVWYSFIRKLFEFGMLNNTRSKSLLVELLKKSSTILLTKEILGLLLRTIDTVSDLEFMIRMFYKYNLHPHFKNVILRKYVQILYRTPHEIIRNSHQVRYLTKCYLPSDHKPLHTHVDYARYIYNNCFQYYSTSFVGVALQGEAKVDPNAFYTRYEDLLVSQNRMPDELCLLALLTSAMNVSQSDTTWGKGMYPAQMAVNVFKSNVMTQRYQEMEIGSNDETKVFPTDKLWQSYIQLLGKFEYTPELANIIEWWTSLKFTPNETTLLWLLHSLPSEYASLYIFHMDKVRHDSQKDFENIDNHKEPLTIEDVSSWPWPTQDKLKQFNASVRLNH</sequence>
<accession>A0A9P8AHT2</accession>
<dbReference type="AlphaFoldDB" id="A0A9P8AHT2"/>
<evidence type="ECO:0000313" key="1">
    <source>
        <dbReference type="EMBL" id="KAG7192837.1"/>
    </source>
</evidence>
<name>A0A9P8AHT2_9ASCO</name>
<dbReference type="EMBL" id="JAHMUF010000015">
    <property type="protein sequence ID" value="KAG7192837.1"/>
    <property type="molecule type" value="Genomic_DNA"/>
</dbReference>
<dbReference type="RefSeq" id="XP_043048387.1">
    <property type="nucleotide sequence ID" value="XM_043192092.1"/>
</dbReference>
<dbReference type="GeneID" id="66114668"/>
<keyword evidence="2" id="KW-1185">Reference proteome</keyword>
<dbReference type="Proteomes" id="UP000790833">
    <property type="component" value="Unassembled WGS sequence"/>
</dbReference>
<reference evidence="1" key="1">
    <citation type="submission" date="2021-03" db="EMBL/GenBank/DDBJ databases">
        <authorList>
            <person name="Palmer J.M."/>
        </authorList>
    </citation>
    <scope>NUCLEOTIDE SEQUENCE</scope>
    <source>
        <strain evidence="1">ARV_011</strain>
    </source>
</reference>
<dbReference type="OrthoDB" id="4017072at2759"/>
<comment type="caution">
    <text evidence="1">The sequence shown here is derived from an EMBL/GenBank/DDBJ whole genome shotgun (WGS) entry which is preliminary data.</text>
</comment>
<evidence type="ECO:0000313" key="2">
    <source>
        <dbReference type="Proteomes" id="UP000790833"/>
    </source>
</evidence>
<organism evidence="1 2">
    <name type="scientific">Scheffersomyces spartinae</name>
    <dbReference type="NCBI Taxonomy" id="45513"/>
    <lineage>
        <taxon>Eukaryota</taxon>
        <taxon>Fungi</taxon>
        <taxon>Dikarya</taxon>
        <taxon>Ascomycota</taxon>
        <taxon>Saccharomycotina</taxon>
        <taxon>Pichiomycetes</taxon>
        <taxon>Debaryomycetaceae</taxon>
        <taxon>Scheffersomyces</taxon>
    </lineage>
</organism>
<protein>
    <submittedName>
        <fullName evidence="1">Uncharacterized protein</fullName>
    </submittedName>
</protein>
<proteinExistence type="predicted"/>